<dbReference type="EMBL" id="PEZW01000011">
    <property type="protein sequence ID" value="PIS07806.1"/>
    <property type="molecule type" value="Genomic_DNA"/>
</dbReference>
<organism evidence="5 6">
    <name type="scientific">Candidatus Berkelbacteria bacterium CG10_big_fil_rev_8_21_14_0_10_43_13</name>
    <dbReference type="NCBI Taxonomy" id="1974514"/>
    <lineage>
        <taxon>Bacteria</taxon>
        <taxon>Candidatus Berkelbacteria</taxon>
    </lineage>
</organism>
<gene>
    <name evidence="5" type="ORF">COT78_01585</name>
</gene>
<name>A0A2H0W6U6_9BACT</name>
<reference evidence="6" key="1">
    <citation type="submission" date="2017-09" db="EMBL/GenBank/DDBJ databases">
        <title>Depth-based differentiation of microbial function through sediment-hosted aquifers and enrichment of novel symbionts in the deep terrestrial subsurface.</title>
        <authorList>
            <person name="Probst A.J."/>
            <person name="Ladd B."/>
            <person name="Jarett J.K."/>
            <person name="Geller-Mcgrath D.E."/>
            <person name="Sieber C.M.K."/>
            <person name="Emerson J.B."/>
            <person name="Anantharaman K."/>
            <person name="Thomas B.C."/>
            <person name="Malmstrom R."/>
            <person name="Stieglmeier M."/>
            <person name="Klingl A."/>
            <person name="Woyke T."/>
            <person name="Ryan C.M."/>
            <person name="Banfield J.F."/>
        </authorList>
    </citation>
    <scope>NUCLEOTIDE SEQUENCE [LARGE SCALE GENOMIC DNA]</scope>
</reference>
<dbReference type="Pfam" id="PF00391">
    <property type="entry name" value="PEP-utilizers"/>
    <property type="match status" value="1"/>
</dbReference>
<protein>
    <recommendedName>
        <fullName evidence="4">PEP-utilising enzyme mobile domain-containing protein</fullName>
    </recommendedName>
</protein>
<dbReference type="Proteomes" id="UP000231382">
    <property type="component" value="Unassembled WGS sequence"/>
</dbReference>
<dbReference type="Gene3D" id="3.50.30.10">
    <property type="entry name" value="Phosphohistidine domain"/>
    <property type="match status" value="1"/>
</dbReference>
<proteinExistence type="inferred from homology"/>
<keyword evidence="3" id="KW-0067">ATP-binding</keyword>
<evidence type="ECO:0000313" key="6">
    <source>
        <dbReference type="Proteomes" id="UP000231382"/>
    </source>
</evidence>
<dbReference type="PANTHER" id="PTHR43030:SF1">
    <property type="entry name" value="PHOSPHOENOLPYRUVATE SYNTHASE"/>
    <property type="match status" value="1"/>
</dbReference>
<sequence length="366" mass="41983">MKKWWNYAAIGEDKGSIIHDVITPKFAVRHSLDFFEADQLVNILSHPTTQTVVIAERKHFLEICLDIYHDKKVDQKLDYYLQKYFWIKSDFYQAREISSQSVRIEAEEEIKSRKITEIEEELNNIVNNFERLSAQKQNLPSSFVLTAQDELDLRFAQKIIEWMDVRKTGMMKIFYFLSKIIEDLSVSVGINYDILVSYSADEVIKLLKTKERISDKELSDRTSGLFMEFEKNENRGDFFGQEALELFQTATAYKTSDEIRGQVASKGSESKVTGTARIVVNPSKDEFNSGEVLVTSMTRVEFVPLMRRAKEIITDEGGIASHAAIISRELHKPCIIGTKNATKILKDDDLVEVDADTGIVRIIRKA</sequence>
<evidence type="ECO:0000256" key="2">
    <source>
        <dbReference type="ARBA" id="ARBA00022741"/>
    </source>
</evidence>
<evidence type="ECO:0000259" key="4">
    <source>
        <dbReference type="Pfam" id="PF00391"/>
    </source>
</evidence>
<dbReference type="InterPro" id="IPR008279">
    <property type="entry name" value="PEP-util_enz_mobile_dom"/>
</dbReference>
<feature type="domain" description="PEP-utilising enzyme mobile" evidence="4">
    <location>
        <begin position="288"/>
        <end position="358"/>
    </location>
</feature>
<dbReference type="SUPFAM" id="SSF52009">
    <property type="entry name" value="Phosphohistidine domain"/>
    <property type="match status" value="1"/>
</dbReference>
<dbReference type="InterPro" id="IPR006319">
    <property type="entry name" value="PEP_synth"/>
</dbReference>
<comment type="caution">
    <text evidence="5">The sequence shown here is derived from an EMBL/GenBank/DDBJ whole genome shotgun (WGS) entry which is preliminary data.</text>
</comment>
<dbReference type="GO" id="GO:0008986">
    <property type="term" value="F:pyruvate, water dikinase activity"/>
    <property type="evidence" value="ECO:0007669"/>
    <property type="project" value="InterPro"/>
</dbReference>
<accession>A0A2H0W6U6</accession>
<dbReference type="InterPro" id="IPR036637">
    <property type="entry name" value="Phosphohistidine_dom_sf"/>
</dbReference>
<comment type="similarity">
    <text evidence="1">Belongs to the PEP-utilizing enzyme family.</text>
</comment>
<evidence type="ECO:0000313" key="5">
    <source>
        <dbReference type="EMBL" id="PIS07806.1"/>
    </source>
</evidence>
<dbReference type="GO" id="GO:0005524">
    <property type="term" value="F:ATP binding"/>
    <property type="evidence" value="ECO:0007669"/>
    <property type="project" value="UniProtKB-KW"/>
</dbReference>
<evidence type="ECO:0000256" key="3">
    <source>
        <dbReference type="ARBA" id="ARBA00022840"/>
    </source>
</evidence>
<dbReference type="AlphaFoldDB" id="A0A2H0W6U6"/>
<keyword evidence="2" id="KW-0547">Nucleotide-binding</keyword>
<dbReference type="PANTHER" id="PTHR43030">
    <property type="entry name" value="PHOSPHOENOLPYRUVATE SYNTHASE"/>
    <property type="match status" value="1"/>
</dbReference>
<evidence type="ECO:0000256" key="1">
    <source>
        <dbReference type="ARBA" id="ARBA00007837"/>
    </source>
</evidence>